<name>A0A835BFB4_9POAL</name>
<dbReference type="Pfam" id="PF00069">
    <property type="entry name" value="Pkinase"/>
    <property type="match status" value="1"/>
</dbReference>
<dbReference type="OrthoDB" id="4062651at2759"/>
<evidence type="ECO:0000256" key="4">
    <source>
        <dbReference type="ARBA" id="ARBA00022679"/>
    </source>
</evidence>
<dbReference type="Gene3D" id="1.10.510.10">
    <property type="entry name" value="Transferase(Phosphotransferase) domain 1"/>
    <property type="match status" value="1"/>
</dbReference>
<dbReference type="PROSITE" id="PS51698">
    <property type="entry name" value="U_BOX"/>
    <property type="match status" value="1"/>
</dbReference>
<dbReference type="PROSITE" id="PS00108">
    <property type="entry name" value="PROTEIN_KINASE_ST"/>
    <property type="match status" value="1"/>
</dbReference>
<sequence length="466" mass="52437">MEANGRAEEAQRWKEAGNVAYRKHFLETAVEFYTRGALLDPSDVSFLTNRAAAFLLMGKLLEEYGSEEKLEKVDEAERWRELLEDQKRLALEAADRHRERGIRDRAQCCISLGHLPQGFKDAEKCVELDPAFLEVYVCKAKVQFLMENYKNALETYLEGLRCDPNNLEVLDGLMSGDVDLEDFEKMLVAILRRVRHPHLVTLFGACSESSSLVYEFLPNGSLEDFLLCEEKRRMLPWRSRIRIIAEICSVLIFLHKNKPHPVVHGDLKPANILLDANLVSKLTDFGISRALIQSSTNMSALHCITDPVGTALYMEPDFLTTGELTPHSDVYSFGIVVLRMLTGKPPGGIKKIVEDAMEKGDLNSVVDTSAGEWPDVHVQQLAHLAISCTESRRSRPDPSGEDVMDEPHFAADGFTYEGEAIRCWLSSGHDTSPMTNLPLGHSQLTPNYSLRSAIQEWLQQQRAASF</sequence>
<dbReference type="SMART" id="SM00220">
    <property type="entry name" value="S_TKc"/>
    <property type="match status" value="1"/>
</dbReference>
<dbReference type="InterPro" id="IPR011009">
    <property type="entry name" value="Kinase-like_dom_sf"/>
</dbReference>
<evidence type="ECO:0000256" key="2">
    <source>
        <dbReference type="ARBA" id="ARBA00004906"/>
    </source>
</evidence>
<evidence type="ECO:0000259" key="8">
    <source>
        <dbReference type="PROSITE" id="PS51698"/>
    </source>
</evidence>
<evidence type="ECO:0000256" key="5">
    <source>
        <dbReference type="ARBA" id="ARBA00022786"/>
    </source>
</evidence>
<comment type="caution">
    <text evidence="9">The sequence shown here is derived from an EMBL/GenBank/DDBJ whole genome shotgun (WGS) entry which is preliminary data.</text>
</comment>
<evidence type="ECO:0000313" key="10">
    <source>
        <dbReference type="Proteomes" id="UP000636709"/>
    </source>
</evidence>
<comment type="pathway">
    <text evidence="2">Protein modification; protein ubiquitination.</text>
</comment>
<dbReference type="SUPFAM" id="SSF56112">
    <property type="entry name" value="Protein kinase-like (PK-like)"/>
    <property type="match status" value="1"/>
</dbReference>
<dbReference type="AlphaFoldDB" id="A0A835BFB4"/>
<dbReference type="SMART" id="SM00028">
    <property type="entry name" value="TPR"/>
    <property type="match status" value="3"/>
</dbReference>
<dbReference type="Pfam" id="PF04564">
    <property type="entry name" value="U-box"/>
    <property type="match status" value="1"/>
</dbReference>
<gene>
    <name evidence="9" type="ORF">HU200_035657</name>
</gene>
<dbReference type="EC" id="2.3.2.27" evidence="3"/>
<reference evidence="9" key="1">
    <citation type="submission" date="2020-07" db="EMBL/GenBank/DDBJ databases">
        <title>Genome sequence and genetic diversity analysis of an under-domesticated orphan crop, white fonio (Digitaria exilis).</title>
        <authorList>
            <person name="Bennetzen J.L."/>
            <person name="Chen S."/>
            <person name="Ma X."/>
            <person name="Wang X."/>
            <person name="Yssel A.E.J."/>
            <person name="Chaluvadi S.R."/>
            <person name="Johnson M."/>
            <person name="Gangashetty P."/>
            <person name="Hamidou F."/>
            <person name="Sanogo M.D."/>
            <person name="Zwaenepoel A."/>
            <person name="Wallace J."/>
            <person name="Van De Peer Y."/>
            <person name="Van Deynze A."/>
        </authorList>
    </citation>
    <scope>NUCLEOTIDE SEQUENCE</scope>
    <source>
        <tissue evidence="9">Leaves</tissue>
    </source>
</reference>
<evidence type="ECO:0000313" key="9">
    <source>
        <dbReference type="EMBL" id="KAF8698142.1"/>
    </source>
</evidence>
<dbReference type="GO" id="GO:0005524">
    <property type="term" value="F:ATP binding"/>
    <property type="evidence" value="ECO:0007669"/>
    <property type="project" value="InterPro"/>
</dbReference>
<dbReference type="Gene3D" id="1.25.40.10">
    <property type="entry name" value="Tetratricopeptide repeat domain"/>
    <property type="match status" value="2"/>
</dbReference>
<dbReference type="GO" id="GO:0016567">
    <property type="term" value="P:protein ubiquitination"/>
    <property type="evidence" value="ECO:0007669"/>
    <property type="project" value="UniProtKB-UniPathway"/>
</dbReference>
<dbReference type="InterPro" id="IPR051348">
    <property type="entry name" value="U-box_ubiquitin_ligases"/>
</dbReference>
<evidence type="ECO:0000259" key="7">
    <source>
        <dbReference type="PROSITE" id="PS50011"/>
    </source>
</evidence>
<comment type="catalytic activity">
    <reaction evidence="1">
        <text>S-ubiquitinyl-[E2 ubiquitin-conjugating enzyme]-L-cysteine + [acceptor protein]-L-lysine = [E2 ubiquitin-conjugating enzyme]-L-cysteine + N(6)-ubiquitinyl-[acceptor protein]-L-lysine.</text>
        <dbReference type="EC" id="2.3.2.27"/>
    </reaction>
</comment>
<feature type="domain" description="Protein kinase" evidence="7">
    <location>
        <begin position="121"/>
        <end position="409"/>
    </location>
</feature>
<feature type="domain" description="U-box" evidence="8">
    <location>
        <begin position="402"/>
        <end position="464"/>
    </location>
</feature>
<feature type="repeat" description="TPR" evidence="6">
    <location>
        <begin position="133"/>
        <end position="166"/>
    </location>
</feature>
<dbReference type="InterPro" id="IPR011990">
    <property type="entry name" value="TPR-like_helical_dom_sf"/>
</dbReference>
<dbReference type="PANTHER" id="PTHR45647:SF7">
    <property type="entry name" value="U-BOX DOMAIN-CONTAINING PROTEIN 70"/>
    <property type="match status" value="1"/>
</dbReference>
<dbReference type="Gene3D" id="3.30.40.10">
    <property type="entry name" value="Zinc/RING finger domain, C3HC4 (zinc finger)"/>
    <property type="match status" value="1"/>
</dbReference>
<keyword evidence="10" id="KW-1185">Reference proteome</keyword>
<accession>A0A835BFB4</accession>
<dbReference type="PANTHER" id="PTHR45647">
    <property type="entry name" value="OS02G0152300 PROTEIN"/>
    <property type="match status" value="1"/>
</dbReference>
<dbReference type="UniPathway" id="UPA00143"/>
<dbReference type="SMART" id="SM00504">
    <property type="entry name" value="Ubox"/>
    <property type="match status" value="1"/>
</dbReference>
<dbReference type="EMBL" id="JACEFO010001866">
    <property type="protein sequence ID" value="KAF8698142.1"/>
    <property type="molecule type" value="Genomic_DNA"/>
</dbReference>
<evidence type="ECO:0000256" key="3">
    <source>
        <dbReference type="ARBA" id="ARBA00012483"/>
    </source>
</evidence>
<evidence type="ECO:0000256" key="1">
    <source>
        <dbReference type="ARBA" id="ARBA00000900"/>
    </source>
</evidence>
<keyword evidence="4" id="KW-0808">Transferase</keyword>
<dbReference type="InterPro" id="IPR019734">
    <property type="entry name" value="TPR_rpt"/>
</dbReference>
<organism evidence="9 10">
    <name type="scientific">Digitaria exilis</name>
    <dbReference type="NCBI Taxonomy" id="1010633"/>
    <lineage>
        <taxon>Eukaryota</taxon>
        <taxon>Viridiplantae</taxon>
        <taxon>Streptophyta</taxon>
        <taxon>Embryophyta</taxon>
        <taxon>Tracheophyta</taxon>
        <taxon>Spermatophyta</taxon>
        <taxon>Magnoliopsida</taxon>
        <taxon>Liliopsida</taxon>
        <taxon>Poales</taxon>
        <taxon>Poaceae</taxon>
        <taxon>PACMAD clade</taxon>
        <taxon>Panicoideae</taxon>
        <taxon>Panicodae</taxon>
        <taxon>Paniceae</taxon>
        <taxon>Anthephorinae</taxon>
        <taxon>Digitaria</taxon>
    </lineage>
</organism>
<dbReference type="InterPro" id="IPR003613">
    <property type="entry name" value="Ubox_domain"/>
</dbReference>
<dbReference type="SUPFAM" id="SSF57850">
    <property type="entry name" value="RING/U-box"/>
    <property type="match status" value="1"/>
</dbReference>
<dbReference type="Gene3D" id="3.30.200.20">
    <property type="entry name" value="Phosphorylase Kinase, domain 1"/>
    <property type="match status" value="1"/>
</dbReference>
<dbReference type="PROSITE" id="PS50011">
    <property type="entry name" value="PROTEIN_KINASE_DOM"/>
    <property type="match status" value="1"/>
</dbReference>
<protein>
    <recommendedName>
        <fullName evidence="3">RING-type E3 ubiquitin transferase</fullName>
        <ecNumber evidence="3">2.3.2.27</ecNumber>
    </recommendedName>
</protein>
<dbReference type="InterPro" id="IPR000719">
    <property type="entry name" value="Prot_kinase_dom"/>
</dbReference>
<proteinExistence type="predicted"/>
<dbReference type="PROSITE" id="PS50005">
    <property type="entry name" value="TPR"/>
    <property type="match status" value="1"/>
</dbReference>
<dbReference type="CDD" id="cd16655">
    <property type="entry name" value="RING-Ubox_WDSUB1-like"/>
    <property type="match status" value="1"/>
</dbReference>
<keyword evidence="5" id="KW-0833">Ubl conjugation pathway</keyword>
<dbReference type="Proteomes" id="UP000636709">
    <property type="component" value="Unassembled WGS sequence"/>
</dbReference>
<dbReference type="InterPro" id="IPR013083">
    <property type="entry name" value="Znf_RING/FYVE/PHD"/>
</dbReference>
<evidence type="ECO:0000256" key="6">
    <source>
        <dbReference type="PROSITE-ProRule" id="PRU00339"/>
    </source>
</evidence>
<dbReference type="InterPro" id="IPR008271">
    <property type="entry name" value="Ser/Thr_kinase_AS"/>
</dbReference>
<dbReference type="GO" id="GO:0004672">
    <property type="term" value="F:protein kinase activity"/>
    <property type="evidence" value="ECO:0007669"/>
    <property type="project" value="InterPro"/>
</dbReference>
<keyword evidence="6" id="KW-0802">TPR repeat</keyword>
<dbReference type="GO" id="GO:0061630">
    <property type="term" value="F:ubiquitin protein ligase activity"/>
    <property type="evidence" value="ECO:0007669"/>
    <property type="project" value="UniProtKB-EC"/>
</dbReference>
<dbReference type="SUPFAM" id="SSF48452">
    <property type="entry name" value="TPR-like"/>
    <property type="match status" value="1"/>
</dbReference>